<feature type="region of interest" description="Disordered" evidence="1">
    <location>
        <begin position="50"/>
        <end position="76"/>
    </location>
</feature>
<gene>
    <name evidence="4" type="ORF">RJ639_011196</name>
</gene>
<dbReference type="InterPro" id="IPR052776">
    <property type="entry name" value="Chloro_ReproSupport/MetalTrans"/>
</dbReference>
<dbReference type="EMBL" id="JAVXUP010001519">
    <property type="protein sequence ID" value="KAK3010688.1"/>
    <property type="molecule type" value="Genomic_DNA"/>
</dbReference>
<reference evidence="4" key="1">
    <citation type="submission" date="2022-12" db="EMBL/GenBank/DDBJ databases">
        <title>Draft genome assemblies for two species of Escallonia (Escalloniales).</title>
        <authorList>
            <person name="Chanderbali A."/>
            <person name="Dervinis C."/>
            <person name="Anghel I."/>
            <person name="Soltis D."/>
            <person name="Soltis P."/>
            <person name="Zapata F."/>
        </authorList>
    </citation>
    <scope>NUCLEOTIDE SEQUENCE</scope>
    <source>
        <strain evidence="4">UCBG64.0493</strain>
        <tissue evidence="4">Leaf</tissue>
    </source>
</reference>
<dbReference type="InterPro" id="IPR039447">
    <property type="entry name" value="UreH-like_TM_dom"/>
</dbReference>
<feature type="compositionally biased region" description="Low complexity" evidence="1">
    <location>
        <begin position="58"/>
        <end position="72"/>
    </location>
</feature>
<comment type="caution">
    <text evidence="4">The sequence shown here is derived from an EMBL/GenBank/DDBJ whole genome shotgun (WGS) entry which is preliminary data.</text>
</comment>
<keyword evidence="2" id="KW-0472">Membrane</keyword>
<feature type="transmembrane region" description="Helical" evidence="2">
    <location>
        <begin position="366"/>
        <end position="387"/>
    </location>
</feature>
<accession>A0AA88VMD6</accession>
<evidence type="ECO:0000256" key="1">
    <source>
        <dbReference type="SAM" id="MobiDB-lite"/>
    </source>
</evidence>
<keyword evidence="2" id="KW-1133">Transmembrane helix</keyword>
<dbReference type="PANTHER" id="PTHR33876:SF4">
    <property type="entry name" value="CHLOROPLAST PROTEIN FOR GROWTH AND FERTILITY 2"/>
    <property type="match status" value="1"/>
</dbReference>
<keyword evidence="2" id="KW-0812">Transmembrane</keyword>
<organism evidence="4 5">
    <name type="scientific">Escallonia herrerae</name>
    <dbReference type="NCBI Taxonomy" id="1293975"/>
    <lineage>
        <taxon>Eukaryota</taxon>
        <taxon>Viridiplantae</taxon>
        <taxon>Streptophyta</taxon>
        <taxon>Embryophyta</taxon>
        <taxon>Tracheophyta</taxon>
        <taxon>Spermatophyta</taxon>
        <taxon>Magnoliopsida</taxon>
        <taxon>eudicotyledons</taxon>
        <taxon>Gunneridae</taxon>
        <taxon>Pentapetalae</taxon>
        <taxon>asterids</taxon>
        <taxon>campanulids</taxon>
        <taxon>Escalloniales</taxon>
        <taxon>Escalloniaceae</taxon>
        <taxon>Escallonia</taxon>
    </lineage>
</organism>
<evidence type="ECO:0000313" key="5">
    <source>
        <dbReference type="Proteomes" id="UP001188597"/>
    </source>
</evidence>
<sequence length="390" mass="41495">MERLIYSNPAPFKLHLKPPRPFLARLGRIDVAKLSLPSLSRSESRRFNSFSCKREDPSSISKSSANPSSFSHSDMDLPDGSVPKPHFLSRIAQTLSMQQKEQKGNLHVIDDMVVAAGTVILLSAIFLISIQPVFVAPAFASFETVAKTGGRAVAGATLVRSELLTSAWTGLFAGCLHTLSGPDHLAALAPLSIGRTPMESAAVGALWGCGHDAGQVLFGLLFLILKDRLHIEVIRTWGTRVVGLTLLAIGAMGIREASEIPAPCVVLENGECDVSGSYEGLENSSAAKKKIGFATFATGIVHGLQPDALMMVLPALALPSRLAGAAFLGMFLVGTVIAMGSYTVFIGSCSRALKDRVPRITEKLTWASSFVAIALGLAIIISQFFGFSLY</sequence>
<evidence type="ECO:0000259" key="3">
    <source>
        <dbReference type="Pfam" id="PF13386"/>
    </source>
</evidence>
<feature type="transmembrane region" description="Helical" evidence="2">
    <location>
        <begin position="322"/>
        <end position="345"/>
    </location>
</feature>
<keyword evidence="5" id="KW-1185">Reference proteome</keyword>
<feature type="transmembrane region" description="Helical" evidence="2">
    <location>
        <begin position="112"/>
        <end position="134"/>
    </location>
</feature>
<feature type="domain" description="Urease accessory protein UreH-like transmembrane" evidence="3">
    <location>
        <begin position="217"/>
        <end position="362"/>
    </location>
</feature>
<name>A0AA88VMD6_9ASTE</name>
<dbReference type="AlphaFoldDB" id="A0AA88VMD6"/>
<evidence type="ECO:0000313" key="4">
    <source>
        <dbReference type="EMBL" id="KAK3010688.1"/>
    </source>
</evidence>
<feature type="transmembrane region" description="Helical" evidence="2">
    <location>
        <begin position="205"/>
        <end position="225"/>
    </location>
</feature>
<evidence type="ECO:0000256" key="2">
    <source>
        <dbReference type="SAM" id="Phobius"/>
    </source>
</evidence>
<proteinExistence type="predicted"/>
<protein>
    <recommendedName>
        <fullName evidence="3">Urease accessory protein UreH-like transmembrane domain-containing protein</fullName>
    </recommendedName>
</protein>
<dbReference type="Proteomes" id="UP001188597">
    <property type="component" value="Unassembled WGS sequence"/>
</dbReference>
<dbReference type="Pfam" id="PF13386">
    <property type="entry name" value="DsbD_2"/>
    <property type="match status" value="1"/>
</dbReference>
<dbReference type="PANTHER" id="PTHR33876">
    <property type="entry name" value="UNNAMED PRODUCT"/>
    <property type="match status" value="1"/>
</dbReference>